<sequence>MELTLLSGKGLKAFNFFRKLSVFAEVSVGDQKTKQKIPADKIGDGNPEWKHAMTIDLDDPGLDQMILTVKLKSEGLFERLIGEVHIPVQSLLEEGFGVLRYVSYQVSDPNGKPNGVLSLSYKITGNFLENETFPGKSEILATEYAAVVQENGTFQPETDFPSKFPGEEDFKAQGNGVFAPYPTVEHDPCDISFSSEAQFSQENCTRPQPEISYFPHGVQISAQNIGQPPPPFHSPPPPPPPPPGYFAFRPPLPPFDPYSSWRLECCQYNFPATQGPGFWGINDSERGLGTHYY</sequence>
<dbReference type="Gene3D" id="2.60.40.150">
    <property type="entry name" value="C2 domain"/>
    <property type="match status" value="1"/>
</dbReference>
<dbReference type="InterPro" id="IPR000008">
    <property type="entry name" value="C2_dom"/>
</dbReference>
<dbReference type="Proteomes" id="UP000017836">
    <property type="component" value="Unassembled WGS sequence"/>
</dbReference>
<proteinExistence type="predicted"/>
<evidence type="ECO:0000256" key="1">
    <source>
        <dbReference type="SAM" id="MobiDB-lite"/>
    </source>
</evidence>
<dbReference type="InterPro" id="IPR035892">
    <property type="entry name" value="C2_domain_sf"/>
</dbReference>
<gene>
    <name evidence="3" type="ORF">AMTR_s00016p00243850</name>
</gene>
<dbReference type="SUPFAM" id="SSF49562">
    <property type="entry name" value="C2 domain (Calcium/lipid-binding domain, CaLB)"/>
    <property type="match status" value="1"/>
</dbReference>
<dbReference type="CDD" id="cd04051">
    <property type="entry name" value="C2_SRC2_like"/>
    <property type="match status" value="1"/>
</dbReference>
<feature type="compositionally biased region" description="Pro residues" evidence="1">
    <location>
        <begin position="227"/>
        <end position="243"/>
    </location>
</feature>
<evidence type="ECO:0000313" key="4">
    <source>
        <dbReference type="Proteomes" id="UP000017836"/>
    </source>
</evidence>
<protein>
    <recommendedName>
        <fullName evidence="2">C2 domain-containing protein</fullName>
    </recommendedName>
</protein>
<dbReference type="EMBL" id="KI393908">
    <property type="protein sequence ID" value="ERN06354.1"/>
    <property type="molecule type" value="Genomic_DNA"/>
</dbReference>
<dbReference type="GO" id="GO:0006952">
    <property type="term" value="P:defense response"/>
    <property type="evidence" value="ECO:0007669"/>
    <property type="project" value="InterPro"/>
</dbReference>
<evidence type="ECO:0000313" key="3">
    <source>
        <dbReference type="EMBL" id="ERN06354.1"/>
    </source>
</evidence>
<dbReference type="PANTHER" id="PTHR32246">
    <property type="entry name" value="INGRESSION PROTEIN FIC1"/>
    <property type="match status" value="1"/>
</dbReference>
<evidence type="ECO:0000259" key="2">
    <source>
        <dbReference type="PROSITE" id="PS50004"/>
    </source>
</evidence>
<dbReference type="AlphaFoldDB" id="W1PF57"/>
<keyword evidence="4" id="KW-1185">Reference proteome</keyword>
<accession>W1PF57</accession>
<dbReference type="PANTHER" id="PTHR32246:SF173">
    <property type="entry name" value="C2 DOMAIN-CONTAINING PROTEIN"/>
    <property type="match status" value="1"/>
</dbReference>
<dbReference type="HOGENOM" id="CLU_059104_0_0_1"/>
<name>W1PF57_AMBTC</name>
<reference evidence="4" key="1">
    <citation type="journal article" date="2013" name="Science">
        <title>The Amborella genome and the evolution of flowering plants.</title>
        <authorList>
            <consortium name="Amborella Genome Project"/>
        </authorList>
    </citation>
    <scope>NUCLEOTIDE SEQUENCE [LARGE SCALE GENOMIC DNA]</scope>
</reference>
<feature type="region of interest" description="Disordered" evidence="1">
    <location>
        <begin position="223"/>
        <end position="243"/>
    </location>
</feature>
<dbReference type="eggNOG" id="ENOG502S0SB">
    <property type="taxonomic scope" value="Eukaryota"/>
</dbReference>
<organism evidence="3 4">
    <name type="scientific">Amborella trichopoda</name>
    <dbReference type="NCBI Taxonomy" id="13333"/>
    <lineage>
        <taxon>Eukaryota</taxon>
        <taxon>Viridiplantae</taxon>
        <taxon>Streptophyta</taxon>
        <taxon>Embryophyta</taxon>
        <taxon>Tracheophyta</taxon>
        <taxon>Spermatophyta</taxon>
        <taxon>Magnoliopsida</taxon>
        <taxon>Amborellales</taxon>
        <taxon>Amborellaceae</taxon>
        <taxon>Amborella</taxon>
    </lineage>
</organism>
<dbReference type="InterPro" id="IPR044750">
    <property type="entry name" value="C2_SRC2/BAP"/>
</dbReference>
<dbReference type="PROSITE" id="PS50004">
    <property type="entry name" value="C2"/>
    <property type="match status" value="1"/>
</dbReference>
<feature type="domain" description="C2" evidence="2">
    <location>
        <begin position="1"/>
        <end position="101"/>
    </location>
</feature>
<dbReference type="Pfam" id="PF00168">
    <property type="entry name" value="C2"/>
    <property type="match status" value="1"/>
</dbReference>
<dbReference type="Gramene" id="ERN06354">
    <property type="protein sequence ID" value="ERN06354"/>
    <property type="gene ID" value="AMTR_s00016p00243850"/>
</dbReference>